<organism evidence="1 2">
    <name type="scientific">Nostocoides veronense</name>
    <dbReference type="NCBI Taxonomy" id="330836"/>
    <lineage>
        <taxon>Bacteria</taxon>
        <taxon>Bacillati</taxon>
        <taxon>Actinomycetota</taxon>
        <taxon>Actinomycetes</taxon>
        <taxon>Micrococcales</taxon>
        <taxon>Intrasporangiaceae</taxon>
        <taxon>Nostocoides</taxon>
    </lineage>
</organism>
<protein>
    <submittedName>
        <fullName evidence="1">Uncharacterized protein</fullName>
    </submittedName>
</protein>
<dbReference type="RefSeq" id="WP_344083882.1">
    <property type="nucleotide sequence ID" value="NZ_BAAAPO010000026.1"/>
</dbReference>
<gene>
    <name evidence="1" type="ORF">GCM10009811_18230</name>
</gene>
<dbReference type="Proteomes" id="UP001499938">
    <property type="component" value="Unassembled WGS sequence"/>
</dbReference>
<comment type="caution">
    <text evidence="1">The sequence shown here is derived from an EMBL/GenBank/DDBJ whole genome shotgun (WGS) entry which is preliminary data.</text>
</comment>
<dbReference type="EMBL" id="BAAAPO010000026">
    <property type="protein sequence ID" value="GAA1793786.1"/>
    <property type="molecule type" value="Genomic_DNA"/>
</dbReference>
<name>A0ABP4XW50_9MICO</name>
<sequence length="370" mass="40898">MTTYPTAPRLPSLLLARDHTRATLRRLVGERPHFRAGPGAYAESVTGPAWQVREHQALAGIAATRGRLGDQVVISHASAARVHGLWVPPWDGRTHVTGPSAPGRQSAYLQRHVAELGADEVLEIDGLRVTTISRTILDCALRLGPRWGLAVADSGFRILVRPSREDPGAHLSRQEAIRGHLLDWLGRDFRCCPGLPTAIPVVSLANGLCESSGESGLIWSAVANGAPEPERQYPVHAEGIGYFLDAAWEFPLSAWTADEPRRPRTTRGGLIVIGEEYDGELKYAQDGDPRREVLREKTRQDRLLQRNVFLQRRTHVDLRDPARLGREILARLPRRIALAARPIPGLLALPPDTTRPRLRAPFGPNPRVWS</sequence>
<evidence type="ECO:0000313" key="1">
    <source>
        <dbReference type="EMBL" id="GAA1793786.1"/>
    </source>
</evidence>
<proteinExistence type="predicted"/>
<accession>A0ABP4XW50</accession>
<keyword evidence="2" id="KW-1185">Reference proteome</keyword>
<reference evidence="2" key="1">
    <citation type="journal article" date="2019" name="Int. J. Syst. Evol. Microbiol.">
        <title>The Global Catalogue of Microorganisms (GCM) 10K type strain sequencing project: providing services to taxonomists for standard genome sequencing and annotation.</title>
        <authorList>
            <consortium name="The Broad Institute Genomics Platform"/>
            <consortium name="The Broad Institute Genome Sequencing Center for Infectious Disease"/>
            <person name="Wu L."/>
            <person name="Ma J."/>
        </authorList>
    </citation>
    <scope>NUCLEOTIDE SEQUENCE [LARGE SCALE GENOMIC DNA]</scope>
    <source>
        <strain evidence="2">JCM 15592</strain>
    </source>
</reference>
<evidence type="ECO:0000313" key="2">
    <source>
        <dbReference type="Proteomes" id="UP001499938"/>
    </source>
</evidence>